<keyword evidence="1" id="KW-0812">Transmembrane</keyword>
<name>A0A811YC62_NYCPR</name>
<evidence type="ECO:0000313" key="2">
    <source>
        <dbReference type="EMBL" id="CAD7671931.1"/>
    </source>
</evidence>
<comment type="caution">
    <text evidence="2">The sequence shown here is derived from an EMBL/GenBank/DDBJ whole genome shotgun (WGS) entry which is preliminary data.</text>
</comment>
<dbReference type="PROSITE" id="PS51257">
    <property type="entry name" value="PROKAR_LIPOPROTEIN"/>
    <property type="match status" value="1"/>
</dbReference>
<sequence>MSEKSLGYITSCHLQIETILLLSFLFGCLLFLFLD</sequence>
<evidence type="ECO:0000256" key="1">
    <source>
        <dbReference type="SAM" id="Phobius"/>
    </source>
</evidence>
<organism evidence="2 3">
    <name type="scientific">Nyctereutes procyonoides</name>
    <name type="common">Raccoon dog</name>
    <name type="synonym">Canis procyonoides</name>
    <dbReference type="NCBI Taxonomy" id="34880"/>
    <lineage>
        <taxon>Eukaryota</taxon>
        <taxon>Metazoa</taxon>
        <taxon>Chordata</taxon>
        <taxon>Craniata</taxon>
        <taxon>Vertebrata</taxon>
        <taxon>Euteleostomi</taxon>
        <taxon>Mammalia</taxon>
        <taxon>Eutheria</taxon>
        <taxon>Laurasiatheria</taxon>
        <taxon>Carnivora</taxon>
        <taxon>Caniformia</taxon>
        <taxon>Canidae</taxon>
        <taxon>Nyctereutes</taxon>
    </lineage>
</organism>
<proteinExistence type="predicted"/>
<keyword evidence="1" id="KW-1133">Transmembrane helix</keyword>
<accession>A0A811YC62</accession>
<gene>
    <name evidence="2" type="ORF">NYPRO_LOCUS4726</name>
</gene>
<reference evidence="2" key="1">
    <citation type="submission" date="2020-12" db="EMBL/GenBank/DDBJ databases">
        <authorList>
            <consortium name="Molecular Ecology Group"/>
        </authorList>
    </citation>
    <scope>NUCLEOTIDE SEQUENCE</scope>
    <source>
        <strain evidence="2">TBG_1078</strain>
    </source>
</reference>
<dbReference type="AlphaFoldDB" id="A0A811YC62"/>
<evidence type="ECO:0000313" key="3">
    <source>
        <dbReference type="Proteomes" id="UP000645828"/>
    </source>
</evidence>
<dbReference type="EMBL" id="CAJHUB010000664">
    <property type="protein sequence ID" value="CAD7671931.1"/>
    <property type="molecule type" value="Genomic_DNA"/>
</dbReference>
<keyword evidence="3" id="KW-1185">Reference proteome</keyword>
<dbReference type="Proteomes" id="UP000645828">
    <property type="component" value="Unassembled WGS sequence"/>
</dbReference>
<feature type="transmembrane region" description="Helical" evidence="1">
    <location>
        <begin position="12"/>
        <end position="34"/>
    </location>
</feature>
<keyword evidence="1" id="KW-0472">Membrane</keyword>
<protein>
    <submittedName>
        <fullName evidence="2">(raccoon dog) hypothetical protein</fullName>
    </submittedName>
</protein>